<dbReference type="FunFam" id="3.60.70.12:FF:000004">
    <property type="entry name" value="Beta-peptidyl aminopeptidase BapA"/>
    <property type="match status" value="1"/>
</dbReference>
<reference evidence="2 3" key="1">
    <citation type="submission" date="2019-06" db="EMBL/GenBank/DDBJ databases">
        <title>A chromosomal-level reference genome of Carpinus fangiana (Coryloideae, Betulaceae).</title>
        <authorList>
            <person name="Yang X."/>
            <person name="Wang Z."/>
            <person name="Zhang L."/>
            <person name="Hao G."/>
            <person name="Liu J."/>
            <person name="Yang Y."/>
        </authorList>
    </citation>
    <scope>NUCLEOTIDE SEQUENCE [LARGE SCALE GENOMIC DNA]</scope>
    <source>
        <strain evidence="2">Cfa_2016G</strain>
        <tissue evidence="2">Leaf</tissue>
    </source>
</reference>
<protein>
    <submittedName>
        <fullName evidence="2">Uncharacterized protein</fullName>
    </submittedName>
</protein>
<dbReference type="CDD" id="cd02253">
    <property type="entry name" value="DmpA"/>
    <property type="match status" value="1"/>
</dbReference>
<organism evidence="2 3">
    <name type="scientific">Carpinus fangiana</name>
    <dbReference type="NCBI Taxonomy" id="176857"/>
    <lineage>
        <taxon>Eukaryota</taxon>
        <taxon>Viridiplantae</taxon>
        <taxon>Streptophyta</taxon>
        <taxon>Embryophyta</taxon>
        <taxon>Tracheophyta</taxon>
        <taxon>Spermatophyta</taxon>
        <taxon>Magnoliopsida</taxon>
        <taxon>eudicotyledons</taxon>
        <taxon>Gunneridae</taxon>
        <taxon>Pentapetalae</taxon>
        <taxon>rosids</taxon>
        <taxon>fabids</taxon>
        <taxon>Fagales</taxon>
        <taxon>Betulaceae</taxon>
        <taxon>Carpinus</taxon>
    </lineage>
</organism>
<evidence type="ECO:0000313" key="2">
    <source>
        <dbReference type="EMBL" id="KAB8349506.1"/>
    </source>
</evidence>
<sequence>MSDPQKERVRIRTLIPSLNLGDFPPGPWNSLTDVPGVLVHTESIIAPRTDEHHEINTGVTAILPRRNVIDSGVFASIFSFNGAGEMTGSHWLAETGLLHTPIAITGTLSVGAAHEGVTRYFIRETKDSNGLAPDFALPVVAETWDGFLSDAGALPVRPEHVVKAIDAASSDAVKEGNTGGGTAMMAHGLKAGTGSASRVVPVPEGWEGPQKAFTIGVLVQANYGRLPQFRVGGVPVGRKLLEQGKARDGRKQEPIGPQKDGSIIVIVATDAPLLPHQLHRIAKRATVGLARVGGTGFNYSGDVFLAFSTASEIPGSIVAEHAPRHKIPDTVADHEIDSLFAATADAVEESIYNAICMAQTTTGPLGRKVEAVDLEALKEAVEAHL</sequence>
<dbReference type="Proteomes" id="UP000327013">
    <property type="component" value="Unassembled WGS sequence"/>
</dbReference>
<comment type="caution">
    <text evidence="2">The sequence shown here is derived from an EMBL/GenBank/DDBJ whole genome shotgun (WGS) entry which is preliminary data.</text>
</comment>
<keyword evidence="3" id="KW-1185">Reference proteome</keyword>
<dbReference type="Pfam" id="PF03576">
    <property type="entry name" value="Peptidase_S58"/>
    <property type="match status" value="1"/>
</dbReference>
<dbReference type="Gene3D" id="3.60.70.12">
    <property type="entry name" value="L-amino peptidase D-ALA esterase/amidase"/>
    <property type="match status" value="1"/>
</dbReference>
<comment type="similarity">
    <text evidence="1">Belongs to the peptidase S58 family.</text>
</comment>
<gene>
    <name evidence="2" type="ORF">FH972_023532</name>
</gene>
<evidence type="ECO:0000313" key="3">
    <source>
        <dbReference type="Proteomes" id="UP000327013"/>
    </source>
</evidence>
<dbReference type="OrthoDB" id="2107894at2759"/>
<dbReference type="InterPro" id="IPR016117">
    <property type="entry name" value="ArgJ-like_dom_sf"/>
</dbReference>
<dbReference type="InterPro" id="IPR005321">
    <property type="entry name" value="Peptidase_S58_DmpA"/>
</dbReference>
<accession>A0A5N6KVU6</accession>
<name>A0A5N6KVU6_9ROSI</name>
<dbReference type="PANTHER" id="PTHR36512">
    <property type="entry name" value="D-AMINOPEPTIDASE"/>
    <property type="match status" value="1"/>
</dbReference>
<evidence type="ECO:0000256" key="1">
    <source>
        <dbReference type="ARBA" id="ARBA00007068"/>
    </source>
</evidence>
<dbReference type="EMBL" id="VIBQ01000014">
    <property type="protein sequence ID" value="KAB8349506.1"/>
    <property type="molecule type" value="Genomic_DNA"/>
</dbReference>
<dbReference type="PANTHER" id="PTHR36512:SF3">
    <property type="entry name" value="BLR5678 PROTEIN"/>
    <property type="match status" value="1"/>
</dbReference>
<dbReference type="SUPFAM" id="SSF56266">
    <property type="entry name" value="DmpA/ArgJ-like"/>
    <property type="match status" value="1"/>
</dbReference>
<dbReference type="AlphaFoldDB" id="A0A5N6KVU6"/>
<dbReference type="GO" id="GO:0004177">
    <property type="term" value="F:aminopeptidase activity"/>
    <property type="evidence" value="ECO:0007669"/>
    <property type="project" value="TreeGrafter"/>
</dbReference>
<proteinExistence type="inferred from homology"/>